<dbReference type="Gene3D" id="2.40.420.20">
    <property type="match status" value="1"/>
</dbReference>
<dbReference type="STRING" id="927083.DB32_006848"/>
<evidence type="ECO:0000259" key="3">
    <source>
        <dbReference type="Pfam" id="PF25954"/>
    </source>
</evidence>
<evidence type="ECO:0000256" key="1">
    <source>
        <dbReference type="ARBA" id="ARBA00009477"/>
    </source>
</evidence>
<dbReference type="NCBIfam" id="TIGR01730">
    <property type="entry name" value="RND_mfp"/>
    <property type="match status" value="1"/>
</dbReference>
<evidence type="ECO:0000259" key="4">
    <source>
        <dbReference type="Pfam" id="PF25967"/>
    </source>
</evidence>
<accession>A0A0F6SH24</accession>
<dbReference type="OrthoDB" id="176710at2"/>
<keyword evidence="2" id="KW-0472">Membrane</keyword>
<dbReference type="EMBL" id="CP011125">
    <property type="protein sequence ID" value="AKF09699.1"/>
    <property type="molecule type" value="Genomic_DNA"/>
</dbReference>
<reference evidence="6 7" key="1">
    <citation type="submission" date="2015-03" db="EMBL/GenBank/DDBJ databases">
        <title>Genome assembly of Sandaracinus amylolyticus DSM 53668.</title>
        <authorList>
            <person name="Sharma G."/>
            <person name="Subramanian S."/>
        </authorList>
    </citation>
    <scope>NUCLEOTIDE SEQUENCE [LARGE SCALE GENOMIC DNA]</scope>
    <source>
        <strain evidence="6 7">DSM 53668</strain>
    </source>
</reference>
<feature type="transmembrane region" description="Helical" evidence="2">
    <location>
        <begin position="17"/>
        <end position="36"/>
    </location>
</feature>
<evidence type="ECO:0000259" key="5">
    <source>
        <dbReference type="Pfam" id="PF25973"/>
    </source>
</evidence>
<dbReference type="Gene3D" id="2.40.30.170">
    <property type="match status" value="1"/>
</dbReference>
<evidence type="ECO:0000313" key="6">
    <source>
        <dbReference type="EMBL" id="AKF09699.1"/>
    </source>
</evidence>
<dbReference type="Gene3D" id="2.40.50.100">
    <property type="match status" value="1"/>
</dbReference>
<feature type="domain" description="Multidrug resistance protein MdtA-like C-terminal permuted SH3" evidence="4">
    <location>
        <begin position="306"/>
        <end position="362"/>
    </location>
</feature>
<proteinExistence type="inferred from homology"/>
<keyword evidence="2" id="KW-1133">Transmembrane helix</keyword>
<dbReference type="SUPFAM" id="SSF111369">
    <property type="entry name" value="HlyD-like secretion proteins"/>
    <property type="match status" value="1"/>
</dbReference>
<dbReference type="Pfam" id="PF25967">
    <property type="entry name" value="RND-MFP_C"/>
    <property type="match status" value="1"/>
</dbReference>
<dbReference type="Proteomes" id="UP000034883">
    <property type="component" value="Chromosome"/>
</dbReference>
<feature type="domain" description="CusB-like beta-barrel" evidence="3">
    <location>
        <begin position="230"/>
        <end position="299"/>
    </location>
</feature>
<name>A0A0F6SH24_9BACT</name>
<evidence type="ECO:0000313" key="7">
    <source>
        <dbReference type="Proteomes" id="UP000034883"/>
    </source>
</evidence>
<organism evidence="6 7">
    <name type="scientific">Sandaracinus amylolyticus</name>
    <dbReference type="NCBI Taxonomy" id="927083"/>
    <lineage>
        <taxon>Bacteria</taxon>
        <taxon>Pseudomonadati</taxon>
        <taxon>Myxococcota</taxon>
        <taxon>Polyangia</taxon>
        <taxon>Polyangiales</taxon>
        <taxon>Sandaracinaceae</taxon>
        <taxon>Sandaracinus</taxon>
    </lineage>
</organism>
<protein>
    <submittedName>
        <fullName evidence="6">Putative Co/Zn/Cd efflux system membrane fusion protein</fullName>
    </submittedName>
</protein>
<dbReference type="InterPro" id="IPR058627">
    <property type="entry name" value="MdtA-like_C"/>
</dbReference>
<dbReference type="InterPro" id="IPR058792">
    <property type="entry name" value="Beta-barrel_RND_2"/>
</dbReference>
<sequence>MDGELRTEAPTSPVGRVLGVLVVIVVIAGGGVLGWMPRAERAARLAAQEAERAAPPRVLIETVQAAPPELTVTLPATSDPAETIAVIARADGFVRALHADLGDHVRAGQLLAELGAPERDEEIRAASARLGEAEQRLALTRASTERTTTLSAQGVVTGQENDDAQLSLSTASAALDSQRAELRRLQALRGYQRIVAPFDGIVTARAIDRGALATANATVLFEIARPDVEVVVDVPQEHAPAMAIGLDAEILEGERVVATGRVARTASRLDPATRTMRIEIEVPTSPGLLAGMYLRARLRVPRVHAAALLPARALVMTNEGPSAWVVGTDDHAHLRRVEIMRDRGRDLEIATGVQPGDRVVLSAPDGLADRAIVTPVERGAPR</sequence>
<dbReference type="InterPro" id="IPR058647">
    <property type="entry name" value="BSH_CzcB-like"/>
</dbReference>
<dbReference type="KEGG" id="samy:DB32_006848"/>
<dbReference type="AlphaFoldDB" id="A0A0F6SH24"/>
<keyword evidence="7" id="KW-1185">Reference proteome</keyword>
<dbReference type="PANTHER" id="PTHR30469">
    <property type="entry name" value="MULTIDRUG RESISTANCE PROTEIN MDTA"/>
    <property type="match status" value="1"/>
</dbReference>
<dbReference type="InterPro" id="IPR006143">
    <property type="entry name" value="RND_pump_MFP"/>
</dbReference>
<dbReference type="GO" id="GO:0015562">
    <property type="term" value="F:efflux transmembrane transporter activity"/>
    <property type="evidence" value="ECO:0007669"/>
    <property type="project" value="TreeGrafter"/>
</dbReference>
<dbReference type="Pfam" id="PF25954">
    <property type="entry name" value="Beta-barrel_RND_2"/>
    <property type="match status" value="1"/>
</dbReference>
<dbReference type="Pfam" id="PF25973">
    <property type="entry name" value="BSH_CzcB"/>
    <property type="match status" value="1"/>
</dbReference>
<dbReference type="Gene3D" id="1.10.287.470">
    <property type="entry name" value="Helix hairpin bin"/>
    <property type="match status" value="1"/>
</dbReference>
<comment type="similarity">
    <text evidence="1">Belongs to the membrane fusion protein (MFP) (TC 8.A.1) family.</text>
</comment>
<feature type="domain" description="CzcB-like barrel-sandwich hybrid" evidence="5">
    <location>
        <begin position="83"/>
        <end position="223"/>
    </location>
</feature>
<keyword evidence="2" id="KW-0812">Transmembrane</keyword>
<evidence type="ECO:0000256" key="2">
    <source>
        <dbReference type="SAM" id="Phobius"/>
    </source>
</evidence>
<dbReference type="PANTHER" id="PTHR30469:SF37">
    <property type="entry name" value="RAGD PROTEIN"/>
    <property type="match status" value="1"/>
</dbReference>
<gene>
    <name evidence="6" type="ORF">DB32_006848</name>
</gene>
<dbReference type="RefSeq" id="WP_053236726.1">
    <property type="nucleotide sequence ID" value="NZ_CP011125.1"/>
</dbReference>
<dbReference type="GO" id="GO:1990281">
    <property type="term" value="C:efflux pump complex"/>
    <property type="evidence" value="ECO:0007669"/>
    <property type="project" value="TreeGrafter"/>
</dbReference>